<protein>
    <submittedName>
        <fullName evidence="2">Uncharacterized protein</fullName>
    </submittedName>
</protein>
<evidence type="ECO:0000256" key="1">
    <source>
        <dbReference type="SAM" id="SignalP"/>
    </source>
</evidence>
<evidence type="ECO:0000313" key="3">
    <source>
        <dbReference type="Proteomes" id="UP000606870"/>
    </source>
</evidence>
<keyword evidence="3" id="KW-1185">Reference proteome</keyword>
<gene>
    <name evidence="2" type="ORF">H8J70_04825</name>
</gene>
<dbReference type="EMBL" id="JACOGK010000010">
    <property type="protein sequence ID" value="MBC3536575.1"/>
    <property type="molecule type" value="Genomic_DNA"/>
</dbReference>
<accession>A0ABR6VGZ0</accession>
<proteinExistence type="predicted"/>
<organism evidence="2 3">
    <name type="scientific">Megasphaera hominis</name>
    <dbReference type="NCBI Taxonomy" id="159836"/>
    <lineage>
        <taxon>Bacteria</taxon>
        <taxon>Bacillati</taxon>
        <taxon>Bacillota</taxon>
        <taxon>Negativicutes</taxon>
        <taxon>Veillonellales</taxon>
        <taxon>Veillonellaceae</taxon>
        <taxon>Megasphaera</taxon>
    </lineage>
</organism>
<dbReference type="Proteomes" id="UP000606870">
    <property type="component" value="Unassembled WGS sequence"/>
</dbReference>
<comment type="caution">
    <text evidence="2">The sequence shown here is derived from an EMBL/GenBank/DDBJ whole genome shotgun (WGS) entry which is preliminary data.</text>
</comment>
<keyword evidence="1" id="KW-0732">Signal</keyword>
<feature type="chain" id="PRO_5045440193" evidence="1">
    <location>
        <begin position="24"/>
        <end position="182"/>
    </location>
</feature>
<reference evidence="2 3" key="1">
    <citation type="submission" date="2020-08" db="EMBL/GenBank/DDBJ databases">
        <authorList>
            <person name="Liu C."/>
            <person name="Sun Q."/>
        </authorList>
    </citation>
    <scope>NUCLEOTIDE SEQUENCE [LARGE SCALE GENOMIC DNA]</scope>
    <source>
        <strain evidence="2 3">NSJ-59</strain>
    </source>
</reference>
<dbReference type="RefSeq" id="WP_186502731.1">
    <property type="nucleotide sequence ID" value="NZ_JACOGK010000010.1"/>
</dbReference>
<feature type="signal peptide" evidence="1">
    <location>
        <begin position="1"/>
        <end position="23"/>
    </location>
</feature>
<sequence length="182" mass="20373">MQWKHYAAAAVLALSLVPAAAGAFDYNMSVDEVSEHPLTAYNTVYLAMPKADFARNFAVLPDWTFYASDGTSEKAERTTTDGKATIIEGLSITTANGTPQGKTIAFENYFKSNDRKIARKMYDRLAATIYSNMEDFPYSQSDDEITWVQNDVTIVTSFNGRKDADGYYTVTLRRYNNHVLKA</sequence>
<name>A0ABR6VGZ0_9FIRM</name>
<evidence type="ECO:0000313" key="2">
    <source>
        <dbReference type="EMBL" id="MBC3536575.1"/>
    </source>
</evidence>